<evidence type="ECO:0000256" key="5">
    <source>
        <dbReference type="PROSITE-ProRule" id="PRU10085"/>
    </source>
</evidence>
<dbReference type="EMBL" id="KT692738">
    <property type="protein sequence ID" value="AML26879.1"/>
    <property type="molecule type" value="Genomic_DNA"/>
</dbReference>
<dbReference type="PANTHER" id="PTHR10381">
    <property type="entry name" value="ATP-DEPENDENT CLP PROTEASE PROTEOLYTIC SUBUNIT"/>
    <property type="match status" value="1"/>
</dbReference>
<gene>
    <name evidence="10" type="primary">clpP</name>
</gene>
<dbReference type="CDD" id="cd07017">
    <property type="entry name" value="S14_ClpP_2"/>
    <property type="match status" value="1"/>
</dbReference>
<dbReference type="InterPro" id="IPR023562">
    <property type="entry name" value="ClpP/TepA"/>
</dbReference>
<organism evidence="10">
    <name type="scientific">Monsonia emarginata</name>
    <dbReference type="NCBI Taxonomy" id="28966"/>
    <lineage>
        <taxon>Eukaryota</taxon>
        <taxon>Viridiplantae</taxon>
        <taxon>Streptophyta</taxon>
        <taxon>Embryophyta</taxon>
        <taxon>Tracheophyta</taxon>
        <taxon>Spermatophyta</taxon>
        <taxon>Magnoliopsida</taxon>
        <taxon>eudicotyledons</taxon>
        <taxon>Gunneridae</taxon>
        <taxon>Pentapetalae</taxon>
        <taxon>rosids</taxon>
        <taxon>malvids</taxon>
        <taxon>Geraniales</taxon>
        <taxon>Geraniaceae</taxon>
        <taxon>Monsonia</taxon>
    </lineage>
</organism>
<evidence type="ECO:0000256" key="2">
    <source>
        <dbReference type="ARBA" id="ARBA00022670"/>
    </source>
</evidence>
<proteinExistence type="inferred from homology"/>
<protein>
    <recommendedName>
        <fullName evidence="8">ATP-dependent Clp protease proteolytic subunit</fullName>
        <ecNumber evidence="7">3.4.21.92</ecNumber>
    </recommendedName>
</protein>
<dbReference type="SUPFAM" id="SSF52096">
    <property type="entry name" value="ClpP/crotonase"/>
    <property type="match status" value="1"/>
</dbReference>
<feature type="compositionally biased region" description="Acidic residues" evidence="9">
    <location>
        <begin position="29"/>
        <end position="146"/>
    </location>
</feature>
<dbReference type="GO" id="GO:0004252">
    <property type="term" value="F:serine-type endopeptidase activity"/>
    <property type="evidence" value="ECO:0007669"/>
    <property type="project" value="UniProtKB-EC"/>
</dbReference>
<dbReference type="PRINTS" id="PR00127">
    <property type="entry name" value="CLPPROTEASEP"/>
</dbReference>
<evidence type="ECO:0000256" key="7">
    <source>
        <dbReference type="RuleBase" id="RU000549"/>
    </source>
</evidence>
<dbReference type="PROSITE" id="PS00381">
    <property type="entry name" value="CLP_PROTEASE_SER"/>
    <property type="match status" value="1"/>
</dbReference>
<dbReference type="InterPro" id="IPR001907">
    <property type="entry name" value="ClpP"/>
</dbReference>
<reference evidence="10" key="1">
    <citation type="journal article" date="2016" name="Genome Biol. Evol.">
        <title>Coevolution between Nuclear-Encoded DNA Replication, Recombination, and Repair Genes and Plastid Genome Complexity.</title>
        <authorList>
            <person name="Zhang J."/>
            <person name="Ruhlman T.A."/>
            <person name="Sabir J."/>
            <person name="Blazier J.C."/>
            <person name="Weng M.L."/>
            <person name="Park S."/>
            <person name="Jansen R.K."/>
        </authorList>
    </citation>
    <scope>NUCLEOTIDE SEQUENCE</scope>
</reference>
<dbReference type="EC" id="3.4.21.92" evidence="7"/>
<feature type="active site" evidence="6">
    <location>
        <position position="268"/>
    </location>
</feature>
<evidence type="ECO:0000256" key="3">
    <source>
        <dbReference type="ARBA" id="ARBA00022801"/>
    </source>
</evidence>
<evidence type="ECO:0000256" key="1">
    <source>
        <dbReference type="ARBA" id="ARBA00007039"/>
    </source>
</evidence>
<dbReference type="PANTHER" id="PTHR10381:SF73">
    <property type="entry name" value="ATP-DEPENDENT CLP PROTEASE PROTEOLYTIC SUBUNIT"/>
    <property type="match status" value="1"/>
</dbReference>
<comment type="similarity">
    <text evidence="1 8">Belongs to the peptidase S14 family.</text>
</comment>
<keyword evidence="10" id="KW-0150">Chloroplast</keyword>
<dbReference type="AlphaFoldDB" id="A0A126TH27"/>
<dbReference type="InterPro" id="IPR018215">
    <property type="entry name" value="ClpP_Ser_AS"/>
</dbReference>
<evidence type="ECO:0000313" key="10">
    <source>
        <dbReference type="EMBL" id="AML26879.1"/>
    </source>
</evidence>
<evidence type="ECO:0000256" key="4">
    <source>
        <dbReference type="ARBA" id="ARBA00022825"/>
    </source>
</evidence>
<feature type="region of interest" description="Disordered" evidence="9">
    <location>
        <begin position="28"/>
        <end position="150"/>
    </location>
</feature>
<dbReference type="RefSeq" id="YP_009239055.1">
    <property type="nucleotide sequence ID" value="NC_029694.1"/>
</dbReference>
<dbReference type="Gene3D" id="3.90.226.10">
    <property type="entry name" value="2-enoyl-CoA Hydratase, Chain A, domain 1"/>
    <property type="match status" value="1"/>
</dbReference>
<sequence>MSYGVPKVPLRFFKKKKKEKKKKVFWDDFQADEDDFQSDEKEELDENEDLDKNEDSDEDLDEYENEYEDSDEEEDEDSDEEEDEDSDKEEDEDSDEEEDEDSDEYEDSDEEEDEYEYEDSEEDEYEYEDSEEDEDSDEDSDEEEDEDGKKKKKKKKKSILRWVDLFDRLSRERMLFFGQDLKVDIANKLVGLMIFLNIQDSSLKQTMFINSRGGFIMPGLAVYETMTTIESQVMTLCLGLAASMASLILLGGDRGKRFICPSAKVMIHQPRMKGFKDRTPLIMLETDLLLALRHTVTEIYAARTFRHYWVVAHDLERDTFMLPREAGLYGIVDGILGLE</sequence>
<dbReference type="InterPro" id="IPR029045">
    <property type="entry name" value="ClpP/crotonase-like_dom_sf"/>
</dbReference>
<keyword evidence="2 7" id="KW-0645">Protease</keyword>
<dbReference type="PROSITE" id="PS00382">
    <property type="entry name" value="CLP_PROTEASE_HIS"/>
    <property type="match status" value="1"/>
</dbReference>
<accession>A0A126TH27</accession>
<keyword evidence="10" id="KW-0934">Plastid</keyword>
<dbReference type="InterPro" id="IPR033135">
    <property type="entry name" value="ClpP_His_AS"/>
</dbReference>
<dbReference type="GeneID" id="27107564"/>
<keyword evidence="3 7" id="KW-0378">Hydrolase</keyword>
<keyword evidence="4 7" id="KW-0720">Serine protease</keyword>
<dbReference type="Pfam" id="PF00574">
    <property type="entry name" value="CLP_protease"/>
    <property type="match status" value="1"/>
</dbReference>
<name>A0A126TH27_9ROSI</name>
<dbReference type="GO" id="GO:0051117">
    <property type="term" value="F:ATPase binding"/>
    <property type="evidence" value="ECO:0007669"/>
    <property type="project" value="TreeGrafter"/>
</dbReference>
<dbReference type="GO" id="GO:0009368">
    <property type="term" value="C:endopeptidase Clp complex"/>
    <property type="evidence" value="ECO:0007669"/>
    <property type="project" value="TreeGrafter"/>
</dbReference>
<evidence type="ECO:0000256" key="8">
    <source>
        <dbReference type="RuleBase" id="RU003567"/>
    </source>
</evidence>
<dbReference type="GO" id="GO:0009532">
    <property type="term" value="C:plastid stroma"/>
    <property type="evidence" value="ECO:0007669"/>
    <property type="project" value="UniProtKB-ARBA"/>
</dbReference>
<evidence type="ECO:0000256" key="6">
    <source>
        <dbReference type="PROSITE-ProRule" id="PRU10086"/>
    </source>
</evidence>
<dbReference type="GO" id="GO:0006515">
    <property type="term" value="P:protein quality control for misfolded or incompletely synthesized proteins"/>
    <property type="evidence" value="ECO:0007669"/>
    <property type="project" value="TreeGrafter"/>
</dbReference>
<evidence type="ECO:0000256" key="9">
    <source>
        <dbReference type="SAM" id="MobiDB-lite"/>
    </source>
</evidence>
<geneLocation type="chloroplast" evidence="10"/>
<feature type="active site" evidence="5">
    <location>
        <position position="243"/>
    </location>
</feature>
<dbReference type="GO" id="GO:0004176">
    <property type="term" value="F:ATP-dependent peptidase activity"/>
    <property type="evidence" value="ECO:0007669"/>
    <property type="project" value="InterPro"/>
</dbReference>